<protein>
    <submittedName>
        <fullName evidence="2">Exonuclease</fullName>
    </submittedName>
</protein>
<dbReference type="EMBL" id="AP025516">
    <property type="protein sequence ID" value="BDD88144.1"/>
    <property type="molecule type" value="Genomic_DNA"/>
</dbReference>
<name>A0ABM7WAY1_9BACT</name>
<dbReference type="PANTHER" id="PTHR38462">
    <property type="entry name" value="EXONUCLEASE-LIKE PROTEIN"/>
    <property type="match status" value="1"/>
</dbReference>
<organism evidence="2 3">
    <name type="scientific">Desulfofustis limnaeus</name>
    <dbReference type="NCBI Taxonomy" id="2740163"/>
    <lineage>
        <taxon>Bacteria</taxon>
        <taxon>Pseudomonadati</taxon>
        <taxon>Thermodesulfobacteriota</taxon>
        <taxon>Desulfobulbia</taxon>
        <taxon>Desulfobulbales</taxon>
        <taxon>Desulfocapsaceae</taxon>
        <taxon>Desulfofustis</taxon>
    </lineage>
</organism>
<keyword evidence="2" id="KW-0269">Exonuclease</keyword>
<dbReference type="SUPFAM" id="SSF53098">
    <property type="entry name" value="Ribonuclease H-like"/>
    <property type="match status" value="1"/>
</dbReference>
<keyword evidence="2" id="KW-0378">Hydrolase</keyword>
<gene>
    <name evidence="2" type="ORF">DPPLL_25090</name>
</gene>
<dbReference type="PANTHER" id="PTHR38462:SF1">
    <property type="entry name" value="YPRB RIBONUCLEASE H-LIKE DOMAIN-CONTAINING PROTEIN"/>
    <property type="match status" value="1"/>
</dbReference>
<dbReference type="Pfam" id="PF13482">
    <property type="entry name" value="RNase_H_2"/>
    <property type="match status" value="1"/>
</dbReference>
<evidence type="ECO:0000313" key="2">
    <source>
        <dbReference type="EMBL" id="BDD88144.1"/>
    </source>
</evidence>
<evidence type="ECO:0000313" key="3">
    <source>
        <dbReference type="Proteomes" id="UP000830055"/>
    </source>
</evidence>
<proteinExistence type="predicted"/>
<reference evidence="2 3" key="1">
    <citation type="submission" date="2022-01" db="EMBL/GenBank/DDBJ databases">
        <title>Desulfofustis limnae sp. nov., a novel mesophilic sulfate-reducing bacterium isolated from marsh soil.</title>
        <authorList>
            <person name="Watanabe M."/>
            <person name="Takahashi A."/>
            <person name="Kojima H."/>
            <person name="Fukui M."/>
        </authorList>
    </citation>
    <scope>NUCLEOTIDE SEQUENCE [LARGE SCALE GENOMIC DNA]</scope>
    <source>
        <strain evidence="2 3">PPLL</strain>
    </source>
</reference>
<dbReference type="GO" id="GO:0004527">
    <property type="term" value="F:exonuclease activity"/>
    <property type="evidence" value="ECO:0007669"/>
    <property type="project" value="UniProtKB-KW"/>
</dbReference>
<evidence type="ECO:0000259" key="1">
    <source>
        <dbReference type="Pfam" id="PF13482"/>
    </source>
</evidence>
<dbReference type="Proteomes" id="UP000830055">
    <property type="component" value="Chromosome"/>
</dbReference>
<dbReference type="InterPro" id="IPR012337">
    <property type="entry name" value="RNaseH-like_sf"/>
</dbReference>
<accession>A0ABM7WAY1</accession>
<keyword evidence="3" id="KW-1185">Reference proteome</keyword>
<keyword evidence="2" id="KW-0540">Nuclease</keyword>
<dbReference type="RefSeq" id="WP_284151531.1">
    <property type="nucleotide sequence ID" value="NZ_AP025516.1"/>
</dbReference>
<dbReference type="InterPro" id="IPR038720">
    <property type="entry name" value="YprB_RNase_H-like_dom"/>
</dbReference>
<feature type="domain" description="YprB ribonuclease H-like" evidence="1">
    <location>
        <begin position="85"/>
        <end position="233"/>
    </location>
</feature>
<sequence length="275" mass="31231">MLPHTFCHLSGVGPATERRWWANGIQCWEEALSADLAVPRSGRTVVMRELEESRRALAADPHFFTDRLPGHQAWRIFPHFREHTAYLDIETCPAGDFCDITAITLYDGHSVRVYVNGHNLDDFPGDLEVFSVLVSYNGRSFDIPVIERFFHLRVEQAHIDLRHVLARLGCRGGLKGCEKQFGIHRGLLDGVDGSSAVALWRQYQRYDDQAALQTLLAYNVEDTVNLERLMVEAYNRHRLLTPFGDTGLISYPEPPLLPYDADAETVSRLLTTTRP</sequence>